<dbReference type="Proteomes" id="UP000433883">
    <property type="component" value="Unassembled WGS sequence"/>
</dbReference>
<name>A0A8H3UIB2_VENIN</name>
<dbReference type="AlphaFoldDB" id="A0A8H3UIB2"/>
<evidence type="ECO:0000313" key="2">
    <source>
        <dbReference type="Proteomes" id="UP000433883"/>
    </source>
</evidence>
<protein>
    <submittedName>
        <fullName evidence="1">Uncharacterized protein</fullName>
    </submittedName>
</protein>
<accession>A0A8H3UIB2</accession>
<evidence type="ECO:0000313" key="1">
    <source>
        <dbReference type="EMBL" id="KAE9969169.1"/>
    </source>
</evidence>
<gene>
    <name evidence="1" type="ORF">BLS_005467</name>
</gene>
<dbReference type="EMBL" id="WNWQ01000379">
    <property type="protein sequence ID" value="KAE9969169.1"/>
    <property type="molecule type" value="Genomic_DNA"/>
</dbReference>
<proteinExistence type="predicted"/>
<organism evidence="1 2">
    <name type="scientific">Venturia inaequalis</name>
    <name type="common">Apple scab fungus</name>
    <dbReference type="NCBI Taxonomy" id="5025"/>
    <lineage>
        <taxon>Eukaryota</taxon>
        <taxon>Fungi</taxon>
        <taxon>Dikarya</taxon>
        <taxon>Ascomycota</taxon>
        <taxon>Pezizomycotina</taxon>
        <taxon>Dothideomycetes</taxon>
        <taxon>Pleosporomycetidae</taxon>
        <taxon>Venturiales</taxon>
        <taxon>Venturiaceae</taxon>
        <taxon>Venturia</taxon>
    </lineage>
</organism>
<comment type="caution">
    <text evidence="1">The sequence shown here is derived from an EMBL/GenBank/DDBJ whole genome shotgun (WGS) entry which is preliminary data.</text>
</comment>
<sequence length="110" mass="12025">MNAMDFEVPDEQQMRVEGLKQRVAHTAYKLKQRVAHTSGTQSCTASLWYSTGVLVRGIITQGTREQIQGGTFISPTPARDFMTEDAEAEAAKQIPAAKKQIAFKDALGPA</sequence>
<reference evidence="1 2" key="1">
    <citation type="submission" date="2019-11" db="EMBL/GenBank/DDBJ databases">
        <title>Venturia inaequalis Genome Resource.</title>
        <authorList>
            <person name="Lichtner F.J."/>
        </authorList>
    </citation>
    <scope>NUCLEOTIDE SEQUENCE [LARGE SCALE GENOMIC DNA]</scope>
    <source>
        <strain evidence="1">Bline_iso_100314</strain>
    </source>
</reference>